<sequence length="59" mass="6185">MPTTSAVLEPSQTTKKVSLMPRLRRSVSTLIQNLAALPARAGPQAEDVASPARVTPMAA</sequence>
<protein>
    <submittedName>
        <fullName evidence="2">Uncharacterized protein</fullName>
    </submittedName>
</protein>
<gene>
    <name evidence="2" type="ORF">Y900_029355</name>
</gene>
<keyword evidence="3" id="KW-1185">Reference proteome</keyword>
<organism evidence="2 3">
    <name type="scientific">Mycolicibacterium aromaticivorans JS19b1 = JCM 16368</name>
    <dbReference type="NCBI Taxonomy" id="1440774"/>
    <lineage>
        <taxon>Bacteria</taxon>
        <taxon>Bacillati</taxon>
        <taxon>Actinomycetota</taxon>
        <taxon>Actinomycetes</taxon>
        <taxon>Mycobacteriales</taxon>
        <taxon>Mycobacteriaceae</taxon>
        <taxon>Mycolicibacterium</taxon>
    </lineage>
</organism>
<feature type="region of interest" description="Disordered" evidence="1">
    <location>
        <begin position="39"/>
        <end position="59"/>
    </location>
</feature>
<evidence type="ECO:0000256" key="1">
    <source>
        <dbReference type="SAM" id="MobiDB-lite"/>
    </source>
</evidence>
<proteinExistence type="predicted"/>
<dbReference type="AlphaFoldDB" id="A0A064CDD1"/>
<accession>A0A064CDD1</accession>
<evidence type="ECO:0000313" key="3">
    <source>
        <dbReference type="Proteomes" id="UP000022835"/>
    </source>
</evidence>
<name>A0A064CDD1_9MYCO</name>
<dbReference type="STRING" id="1440774.Y900_029355"/>
<comment type="caution">
    <text evidence="2">The sequence shown here is derived from an EMBL/GenBank/DDBJ whole genome shotgun (WGS) entry which is preliminary data.</text>
</comment>
<dbReference type="Proteomes" id="UP000022835">
    <property type="component" value="Unassembled WGS sequence"/>
</dbReference>
<reference evidence="2" key="1">
    <citation type="submission" date="2014-05" db="EMBL/GenBank/DDBJ databases">
        <title>Genome sequence of Mycobacterium aromaticivorans strain JS19b1T (= DSM 45407T).</title>
        <authorList>
            <person name="Kwak Y."/>
            <person name="Park G.-S."/>
            <person name="Li Q.X."/>
            <person name="Lee S.-E."/>
            <person name="Shin J.-H."/>
        </authorList>
    </citation>
    <scope>NUCLEOTIDE SEQUENCE [LARGE SCALE GENOMIC DNA]</scope>
    <source>
        <strain evidence="2">JS19b1</strain>
    </source>
</reference>
<evidence type="ECO:0000313" key="2">
    <source>
        <dbReference type="EMBL" id="KDE96752.1"/>
    </source>
</evidence>
<dbReference type="EMBL" id="JALN02000003">
    <property type="protein sequence ID" value="KDE96752.1"/>
    <property type="molecule type" value="Genomic_DNA"/>
</dbReference>